<evidence type="ECO:0000256" key="1">
    <source>
        <dbReference type="ARBA" id="ARBA00022676"/>
    </source>
</evidence>
<feature type="domain" description="Starch synthase catalytic" evidence="3">
    <location>
        <begin position="27"/>
        <end position="271"/>
    </location>
</feature>
<protein>
    <recommendedName>
        <fullName evidence="3">Starch synthase catalytic domain-containing protein</fullName>
    </recommendedName>
</protein>
<dbReference type="SUPFAM" id="SSF53756">
    <property type="entry name" value="UDP-Glycosyltransferase/glycogen phosphorylase"/>
    <property type="match status" value="1"/>
</dbReference>
<keyword evidence="1" id="KW-0328">Glycosyltransferase</keyword>
<dbReference type="EMBL" id="UINC01090529">
    <property type="protein sequence ID" value="SVC42551.1"/>
    <property type="molecule type" value="Genomic_DNA"/>
</dbReference>
<dbReference type="InterPro" id="IPR013534">
    <property type="entry name" value="Starch_synth_cat_dom"/>
</dbReference>
<dbReference type="Gene3D" id="3.40.50.2000">
    <property type="entry name" value="Glycogen Phosphorylase B"/>
    <property type="match status" value="1"/>
</dbReference>
<dbReference type="PANTHER" id="PTHR45825">
    <property type="entry name" value="GRANULE-BOUND STARCH SYNTHASE 1, CHLOROPLASTIC/AMYLOPLASTIC"/>
    <property type="match status" value="1"/>
</dbReference>
<sequence>MAISFPRGGSELPSRSSLGFAPIAALKIALVASETAPFAKTGGLADVVASLARALHRQGHEVRVFLPLYESLRGDGHDLTPVEELRDIRIDYPDRSFTCCVSKAALPNSDREDGTVLDVEFIDCPELFDRGGYYTSDPDEHLRWSTLCRGTLDVLGRSGWSADVVHCNDYHTGLIPFYLRTTHRDVEPLAETRTLLSIHNMSFQGTFGADIIDELGLTDVRGMFHQGHLAQGRVGFLETGILYASWLATVSETYATEIQEEEFGMGLEPLL</sequence>
<dbReference type="PANTHER" id="PTHR45825:SF11">
    <property type="entry name" value="ALPHA AMYLASE DOMAIN-CONTAINING PROTEIN"/>
    <property type="match status" value="1"/>
</dbReference>
<dbReference type="Pfam" id="PF08323">
    <property type="entry name" value="Glyco_transf_5"/>
    <property type="match status" value="1"/>
</dbReference>
<reference evidence="4" key="1">
    <citation type="submission" date="2018-05" db="EMBL/GenBank/DDBJ databases">
        <authorList>
            <person name="Lanie J.A."/>
            <person name="Ng W.-L."/>
            <person name="Kazmierczak K.M."/>
            <person name="Andrzejewski T.M."/>
            <person name="Davidsen T.M."/>
            <person name="Wayne K.J."/>
            <person name="Tettelin H."/>
            <person name="Glass J.I."/>
            <person name="Rusch D."/>
            <person name="Podicherti R."/>
            <person name="Tsui H.-C.T."/>
            <person name="Winkler M.E."/>
        </authorList>
    </citation>
    <scope>NUCLEOTIDE SEQUENCE</scope>
</reference>
<dbReference type="GO" id="GO:0016757">
    <property type="term" value="F:glycosyltransferase activity"/>
    <property type="evidence" value="ECO:0007669"/>
    <property type="project" value="UniProtKB-KW"/>
</dbReference>
<accession>A0A382M5P8</accession>
<evidence type="ECO:0000313" key="4">
    <source>
        <dbReference type="EMBL" id="SVC42551.1"/>
    </source>
</evidence>
<feature type="non-terminal residue" evidence="4">
    <location>
        <position position="271"/>
    </location>
</feature>
<dbReference type="GO" id="GO:0005978">
    <property type="term" value="P:glycogen biosynthetic process"/>
    <property type="evidence" value="ECO:0007669"/>
    <property type="project" value="TreeGrafter"/>
</dbReference>
<proteinExistence type="predicted"/>
<dbReference type="GO" id="GO:0005829">
    <property type="term" value="C:cytosol"/>
    <property type="evidence" value="ECO:0007669"/>
    <property type="project" value="TreeGrafter"/>
</dbReference>
<name>A0A382M5P8_9ZZZZ</name>
<dbReference type="AlphaFoldDB" id="A0A382M5P8"/>
<gene>
    <name evidence="4" type="ORF">METZ01_LOCUS295405</name>
</gene>
<keyword evidence="2" id="KW-0808">Transferase</keyword>
<organism evidence="4">
    <name type="scientific">marine metagenome</name>
    <dbReference type="NCBI Taxonomy" id="408172"/>
    <lineage>
        <taxon>unclassified sequences</taxon>
        <taxon>metagenomes</taxon>
        <taxon>ecological metagenomes</taxon>
    </lineage>
</organism>
<evidence type="ECO:0000259" key="3">
    <source>
        <dbReference type="Pfam" id="PF08323"/>
    </source>
</evidence>
<evidence type="ECO:0000256" key="2">
    <source>
        <dbReference type="ARBA" id="ARBA00022679"/>
    </source>
</evidence>